<reference evidence="1" key="2">
    <citation type="submission" date="2023-05" db="EMBL/GenBank/DDBJ databases">
        <authorList>
            <person name="Fouks B."/>
        </authorList>
    </citation>
    <scope>NUCLEOTIDE SEQUENCE</scope>
    <source>
        <strain evidence="1">Stay&amp;Tobe</strain>
        <tissue evidence="1">Testes</tissue>
    </source>
</reference>
<evidence type="ECO:0000313" key="2">
    <source>
        <dbReference type="Proteomes" id="UP001233999"/>
    </source>
</evidence>
<dbReference type="AlphaFoldDB" id="A0AAD8ACF2"/>
<dbReference type="Proteomes" id="UP001233999">
    <property type="component" value="Unassembled WGS sequence"/>
</dbReference>
<protein>
    <submittedName>
        <fullName evidence="1">Uncharacterized protein</fullName>
    </submittedName>
</protein>
<dbReference type="EMBL" id="JASPKZ010001989">
    <property type="protein sequence ID" value="KAJ9596422.1"/>
    <property type="molecule type" value="Genomic_DNA"/>
</dbReference>
<reference evidence="1" key="1">
    <citation type="journal article" date="2023" name="IScience">
        <title>Live-bearing cockroach genome reveals convergent evolutionary mechanisms linked to viviparity in insects and beyond.</title>
        <authorList>
            <person name="Fouks B."/>
            <person name="Harrison M.C."/>
            <person name="Mikhailova A.A."/>
            <person name="Marchal E."/>
            <person name="English S."/>
            <person name="Carruthers M."/>
            <person name="Jennings E.C."/>
            <person name="Chiamaka E.L."/>
            <person name="Frigard R.A."/>
            <person name="Pippel M."/>
            <person name="Attardo G.M."/>
            <person name="Benoit J.B."/>
            <person name="Bornberg-Bauer E."/>
            <person name="Tobe S.S."/>
        </authorList>
    </citation>
    <scope>NUCLEOTIDE SEQUENCE</scope>
    <source>
        <strain evidence="1">Stay&amp;Tobe</strain>
    </source>
</reference>
<accession>A0AAD8ACF2</accession>
<feature type="non-terminal residue" evidence="1">
    <location>
        <position position="160"/>
    </location>
</feature>
<gene>
    <name evidence="1" type="ORF">L9F63_012540</name>
</gene>
<sequence>LRATNICIVINPLREAARQCVHLGSGVLALMSIASFGTRNWKMTNAICSTSTFKDYLYTLEFTLILYYFERSLRCQRRLATISTMAEYTLNELTLLVWMVPCVQFRAYGRHAARVSPYKRCMSQVFVDTSSHLHQLNIAFVSFFCCLNCRSALFYMFNFI</sequence>
<keyword evidence="2" id="KW-1185">Reference proteome</keyword>
<evidence type="ECO:0000313" key="1">
    <source>
        <dbReference type="EMBL" id="KAJ9596422.1"/>
    </source>
</evidence>
<feature type="non-terminal residue" evidence="1">
    <location>
        <position position="1"/>
    </location>
</feature>
<proteinExistence type="predicted"/>
<organism evidence="1 2">
    <name type="scientific">Diploptera punctata</name>
    <name type="common">Pacific beetle cockroach</name>
    <dbReference type="NCBI Taxonomy" id="6984"/>
    <lineage>
        <taxon>Eukaryota</taxon>
        <taxon>Metazoa</taxon>
        <taxon>Ecdysozoa</taxon>
        <taxon>Arthropoda</taxon>
        <taxon>Hexapoda</taxon>
        <taxon>Insecta</taxon>
        <taxon>Pterygota</taxon>
        <taxon>Neoptera</taxon>
        <taxon>Polyneoptera</taxon>
        <taxon>Dictyoptera</taxon>
        <taxon>Blattodea</taxon>
        <taxon>Blaberoidea</taxon>
        <taxon>Blaberidae</taxon>
        <taxon>Diplopterinae</taxon>
        <taxon>Diploptera</taxon>
    </lineage>
</organism>
<name>A0AAD8ACF2_DIPPU</name>
<comment type="caution">
    <text evidence="1">The sequence shown here is derived from an EMBL/GenBank/DDBJ whole genome shotgun (WGS) entry which is preliminary data.</text>
</comment>